<dbReference type="AlphaFoldDB" id="A0A1M6RSE0"/>
<protein>
    <submittedName>
        <fullName evidence="1">DNA polymerase-3 subunit delta</fullName>
    </submittedName>
</protein>
<dbReference type="GO" id="GO:0003887">
    <property type="term" value="F:DNA-directed DNA polymerase activity"/>
    <property type="evidence" value="ECO:0007669"/>
    <property type="project" value="InterPro"/>
</dbReference>
<dbReference type="InterPro" id="IPR004622">
    <property type="entry name" value="DNA_pol_HolB"/>
</dbReference>
<evidence type="ECO:0000313" key="2">
    <source>
        <dbReference type="Proteomes" id="UP000184386"/>
    </source>
</evidence>
<dbReference type="GO" id="GO:0006261">
    <property type="term" value="P:DNA-templated DNA replication"/>
    <property type="evidence" value="ECO:0007669"/>
    <property type="project" value="TreeGrafter"/>
</dbReference>
<proteinExistence type="predicted"/>
<dbReference type="GO" id="GO:0008408">
    <property type="term" value="F:3'-5' exonuclease activity"/>
    <property type="evidence" value="ECO:0007669"/>
    <property type="project" value="InterPro"/>
</dbReference>
<sequence>MAGFHQIIGHEQIIEHLKTAIRTQTVSHAYILAGEDGMGKRTLASAFARGIQCESGKEDGDSCGSCKSCMQAESKNHPDIIYVTHEKASLGVDDIRNQINNDILVKPYSSSRKVYIVEEGEKMTEQAQNALLKTLETPPAYGVIILLTNNINAFLPTILSRCVILKLNPVREEDIKNYLMEVHKIPDYQAELSAAFSQGNLGRAVSYASSENFAAMKDKVLHLLRYIDQMELYELIEGLKDISEQKENIEEYLDLITLWYRDILMFKVTKDINLLLYKGEYSEILKQANMRSYEGLEEIIKAVEKAKVRIKANVNFDIVMELMFLTIKEN</sequence>
<dbReference type="Proteomes" id="UP000184386">
    <property type="component" value="Unassembled WGS sequence"/>
</dbReference>
<evidence type="ECO:0000313" key="1">
    <source>
        <dbReference type="EMBL" id="SHK35442.1"/>
    </source>
</evidence>
<dbReference type="PANTHER" id="PTHR11669">
    <property type="entry name" value="REPLICATION FACTOR C / DNA POLYMERASE III GAMMA-TAU SUBUNIT"/>
    <property type="match status" value="1"/>
</dbReference>
<dbReference type="SUPFAM" id="SSF52540">
    <property type="entry name" value="P-loop containing nucleoside triphosphate hydrolases"/>
    <property type="match status" value="1"/>
</dbReference>
<dbReference type="NCBIfam" id="TIGR00678">
    <property type="entry name" value="holB"/>
    <property type="match status" value="1"/>
</dbReference>
<dbReference type="STRING" id="1121322.SAMN02745136_02280"/>
<dbReference type="InterPro" id="IPR027417">
    <property type="entry name" value="P-loop_NTPase"/>
</dbReference>
<dbReference type="EMBL" id="FRAC01000011">
    <property type="protein sequence ID" value="SHK35442.1"/>
    <property type="molecule type" value="Genomic_DNA"/>
</dbReference>
<dbReference type="InterPro" id="IPR050238">
    <property type="entry name" value="DNA_Rep/Repair_Clamp_Loader"/>
</dbReference>
<keyword evidence="2" id="KW-1185">Reference proteome</keyword>
<dbReference type="RefSeq" id="WP_073275938.1">
    <property type="nucleotide sequence ID" value="NZ_FRAC01000011.1"/>
</dbReference>
<reference evidence="1 2" key="1">
    <citation type="submission" date="2016-11" db="EMBL/GenBank/DDBJ databases">
        <authorList>
            <person name="Jaros S."/>
            <person name="Januszkiewicz K."/>
            <person name="Wedrychowicz H."/>
        </authorList>
    </citation>
    <scope>NUCLEOTIDE SEQUENCE [LARGE SCALE GENOMIC DNA]</scope>
    <source>
        <strain evidence="1 2">DSM 15929</strain>
    </source>
</reference>
<organism evidence="1 2">
    <name type="scientific">Anaerocolumna jejuensis DSM 15929</name>
    <dbReference type="NCBI Taxonomy" id="1121322"/>
    <lineage>
        <taxon>Bacteria</taxon>
        <taxon>Bacillati</taxon>
        <taxon>Bacillota</taxon>
        <taxon>Clostridia</taxon>
        <taxon>Lachnospirales</taxon>
        <taxon>Lachnospiraceae</taxon>
        <taxon>Anaerocolumna</taxon>
    </lineage>
</organism>
<gene>
    <name evidence="1" type="ORF">SAMN02745136_02280</name>
</gene>
<dbReference type="OrthoDB" id="9810148at2"/>
<dbReference type="PANTHER" id="PTHR11669:SF8">
    <property type="entry name" value="DNA POLYMERASE III SUBUNIT DELTA"/>
    <property type="match status" value="1"/>
</dbReference>
<accession>A0A1M6RSE0</accession>
<dbReference type="Pfam" id="PF13177">
    <property type="entry name" value="DNA_pol3_delta2"/>
    <property type="match status" value="1"/>
</dbReference>
<name>A0A1M6RSE0_9FIRM</name>
<dbReference type="Gene3D" id="3.40.50.300">
    <property type="entry name" value="P-loop containing nucleotide triphosphate hydrolases"/>
    <property type="match status" value="1"/>
</dbReference>